<dbReference type="FunFam" id="3.30.200.20:FF:000754">
    <property type="entry name" value="Tyrosine kinase"/>
    <property type="match status" value="1"/>
</dbReference>
<dbReference type="GO" id="GO:0005634">
    <property type="term" value="C:nucleus"/>
    <property type="evidence" value="ECO:0007669"/>
    <property type="project" value="TreeGrafter"/>
</dbReference>
<dbReference type="Proteomes" id="UP000190831">
    <property type="component" value="Chromosome G"/>
</dbReference>
<evidence type="ECO:0000256" key="5">
    <source>
        <dbReference type="ARBA" id="ARBA00037982"/>
    </source>
</evidence>
<evidence type="ECO:0000256" key="7">
    <source>
        <dbReference type="SAM" id="MobiDB-lite"/>
    </source>
</evidence>
<dbReference type="PANTHER" id="PTHR11042">
    <property type="entry name" value="EUKARYOTIC TRANSLATION INITIATION FACTOR 2-ALPHA KINASE EIF2-ALPHA KINASE -RELATED"/>
    <property type="match status" value="1"/>
</dbReference>
<dbReference type="SMART" id="SM00220">
    <property type="entry name" value="S_TKc"/>
    <property type="match status" value="1"/>
</dbReference>
<evidence type="ECO:0000313" key="9">
    <source>
        <dbReference type="EMBL" id="SCW03139.1"/>
    </source>
</evidence>
<dbReference type="EMBL" id="LT598486">
    <property type="protein sequence ID" value="SCW03139.1"/>
    <property type="molecule type" value="Genomic_DNA"/>
</dbReference>
<feature type="region of interest" description="Disordered" evidence="7">
    <location>
        <begin position="27"/>
        <end position="59"/>
    </location>
</feature>
<organism evidence="9 10">
    <name type="scientific">Lachancea fermentati</name>
    <name type="common">Zygosaccharomyces fermentati</name>
    <dbReference type="NCBI Taxonomy" id="4955"/>
    <lineage>
        <taxon>Eukaryota</taxon>
        <taxon>Fungi</taxon>
        <taxon>Dikarya</taxon>
        <taxon>Ascomycota</taxon>
        <taxon>Saccharomycotina</taxon>
        <taxon>Saccharomycetes</taxon>
        <taxon>Saccharomycetales</taxon>
        <taxon>Saccharomycetaceae</taxon>
        <taxon>Lachancea</taxon>
    </lineage>
</organism>
<dbReference type="InterPro" id="IPR008271">
    <property type="entry name" value="Ser/Thr_kinase_AS"/>
</dbReference>
<proteinExistence type="inferred from homology"/>
<feature type="binding site" evidence="6">
    <location>
        <position position="551"/>
    </location>
    <ligand>
        <name>ATP</name>
        <dbReference type="ChEBI" id="CHEBI:30616"/>
    </ligand>
</feature>
<dbReference type="PANTHER" id="PTHR11042:SF196">
    <property type="entry name" value="MITOSIS INHIBITOR PROTEIN KINASE SWE1"/>
    <property type="match status" value="1"/>
</dbReference>
<keyword evidence="1" id="KW-0808">Transferase</keyword>
<keyword evidence="10" id="KW-1185">Reference proteome</keyword>
<dbReference type="STRING" id="4955.A0A1G4MGU6"/>
<comment type="similarity">
    <text evidence="5">Belongs to the protein kinase superfamily. Ser/Thr protein kinase family. GCN2 subfamily.</text>
</comment>
<dbReference type="Gene3D" id="1.10.510.10">
    <property type="entry name" value="Transferase(Phosphotransferase) domain 1"/>
    <property type="match status" value="1"/>
</dbReference>
<accession>A0A1G4MGU6</accession>
<dbReference type="Gene3D" id="3.30.200.20">
    <property type="entry name" value="Phosphorylase Kinase, domain 1"/>
    <property type="match status" value="1"/>
</dbReference>
<dbReference type="GO" id="GO:0005737">
    <property type="term" value="C:cytoplasm"/>
    <property type="evidence" value="ECO:0007669"/>
    <property type="project" value="TreeGrafter"/>
</dbReference>
<evidence type="ECO:0000256" key="4">
    <source>
        <dbReference type="ARBA" id="ARBA00022840"/>
    </source>
</evidence>
<evidence type="ECO:0000313" key="10">
    <source>
        <dbReference type="Proteomes" id="UP000190831"/>
    </source>
</evidence>
<dbReference type="Pfam" id="PF00069">
    <property type="entry name" value="Pkinase"/>
    <property type="match status" value="1"/>
</dbReference>
<evidence type="ECO:0000256" key="3">
    <source>
        <dbReference type="ARBA" id="ARBA00022777"/>
    </source>
</evidence>
<feature type="domain" description="Protein kinase" evidence="8">
    <location>
        <begin position="522"/>
        <end position="834"/>
    </location>
</feature>
<dbReference type="InterPro" id="IPR000719">
    <property type="entry name" value="Prot_kinase_dom"/>
</dbReference>
<evidence type="ECO:0000256" key="2">
    <source>
        <dbReference type="ARBA" id="ARBA00022741"/>
    </source>
</evidence>
<dbReference type="InterPro" id="IPR017441">
    <property type="entry name" value="Protein_kinase_ATP_BS"/>
</dbReference>
<sequence>MITTTLTALVACEENCGAAGQKARARGAKSRYERQTQHPCTQTPRHPLKAQSLGTEKVSPHTASPFRLLFASRPIAKKNNIAQWANRVPASHVNTTGSSARRPPPLTFVVPSEQSQALSCTPLTHTRRPWLHQRMDASETKRSDGALRAAHYDLDDGFDDGPLDDGLGSFDLLDSSSNNLRFVGHKKRKPDALGLTRSAGTLNLSLGHEPAPQQPTHRADVVSRPVPTIHDYMDSWSPFKEKPESPATLKRSASKSELSPFVNDPEILRKWMYKRTDEAHRTLAPSPLAPLPTASSATLAAPASVVHPSKHRKTDEHSFTSAKPDQTAFASSGLKSKMRSNLLPQRINPPDTPVKKSPLPRSANTTSIMDSPVHSYSSATGVFASTQTSPLSAAHTRFLSSNLTSDSLPAYKTRKTRASKVLNNTVLTNTLQQFTDDLYGNDDDNDDSFFSERLPSAIPSIRLSMDPVSPLHTPTKAYPLTQQSPFLIAKPKRSINAKISRSASPSFDQFQANPDSHLATKFSNVKSIGSGQFSQVYQIMFPPTNTKYAVKSMRPNKHNSTRRILQEIELLSQISETTLDQEGKEYVLTFISSWKYQGYYYVMTEFCENGNLDIFLQEQVISKNTRLEDWRIWKIIVELSLALRFIHDSCHMVHLDLKPANVLITFEGSLKLGDFGMATKLPLAETGFENEGDREYIAPEIISDGVYDFRADIFSLGLMIVEIAANVVLPDNGNAWHKLRSGDLSDAGRLSSTEIHSDSLFSPTKVNTEATNVFSSGNSKTGLTLQHHDIPAWVPKFLIDGVSLERMVRRLIEPDYTKRPTADEILHAEECEYVEMTRKAGAIIQEDDFGPKPEFFT</sequence>
<dbReference type="PROSITE" id="PS00108">
    <property type="entry name" value="PROTEIN_KINASE_ST"/>
    <property type="match status" value="1"/>
</dbReference>
<feature type="region of interest" description="Disordered" evidence="7">
    <location>
        <begin position="233"/>
        <end position="258"/>
    </location>
</feature>
<keyword evidence="4 6" id="KW-0067">ATP-binding</keyword>
<dbReference type="GO" id="GO:0110031">
    <property type="term" value="P:negative regulation of G2/MI transition of meiotic cell cycle"/>
    <property type="evidence" value="ECO:0007669"/>
    <property type="project" value="TreeGrafter"/>
</dbReference>
<keyword evidence="3" id="KW-0418">Kinase</keyword>
<gene>
    <name evidence="9" type="ORF">LAFE_0G03796G</name>
</gene>
<dbReference type="PROSITE" id="PS00107">
    <property type="entry name" value="PROTEIN_KINASE_ATP"/>
    <property type="match status" value="1"/>
</dbReference>
<feature type="compositionally biased region" description="Polar residues" evidence="7">
    <location>
        <begin position="319"/>
        <end position="334"/>
    </location>
</feature>
<feature type="region of interest" description="Disordered" evidence="7">
    <location>
        <begin position="299"/>
        <end position="361"/>
    </location>
</feature>
<dbReference type="GO" id="GO:0005524">
    <property type="term" value="F:ATP binding"/>
    <property type="evidence" value="ECO:0007669"/>
    <property type="project" value="UniProtKB-UniRule"/>
</dbReference>
<evidence type="ECO:0000259" key="8">
    <source>
        <dbReference type="PROSITE" id="PS50011"/>
    </source>
</evidence>
<dbReference type="InterPro" id="IPR050339">
    <property type="entry name" value="CC_SR_Kinase"/>
</dbReference>
<protein>
    <submittedName>
        <fullName evidence="9">LAFE_0G03796g1_1</fullName>
    </submittedName>
</protein>
<dbReference type="AlphaFoldDB" id="A0A1G4MGU6"/>
<name>A0A1G4MGU6_LACFM</name>
<dbReference type="CDD" id="cd14052">
    <property type="entry name" value="PTKc_Wee1_fungi"/>
    <property type="match status" value="1"/>
</dbReference>
<dbReference type="GO" id="GO:0004713">
    <property type="term" value="F:protein tyrosine kinase activity"/>
    <property type="evidence" value="ECO:0007669"/>
    <property type="project" value="TreeGrafter"/>
</dbReference>
<dbReference type="OMA" id="RFIHDSC"/>
<dbReference type="PROSITE" id="PS50011">
    <property type="entry name" value="PROTEIN_KINASE_DOM"/>
    <property type="match status" value="1"/>
</dbReference>
<dbReference type="OrthoDB" id="5337378at2759"/>
<dbReference type="InterPro" id="IPR011009">
    <property type="entry name" value="Kinase-like_dom_sf"/>
</dbReference>
<evidence type="ECO:0000256" key="1">
    <source>
        <dbReference type="ARBA" id="ARBA00022679"/>
    </source>
</evidence>
<reference evidence="9 10" key="1">
    <citation type="submission" date="2016-03" db="EMBL/GenBank/DDBJ databases">
        <authorList>
            <person name="Devillers H."/>
        </authorList>
    </citation>
    <scope>NUCLEOTIDE SEQUENCE [LARGE SCALE GENOMIC DNA]</scope>
    <source>
        <strain evidence="9">CBS 6772</strain>
    </source>
</reference>
<dbReference type="SUPFAM" id="SSF56112">
    <property type="entry name" value="Protein kinase-like (PK-like)"/>
    <property type="match status" value="1"/>
</dbReference>
<keyword evidence="2 6" id="KW-0547">Nucleotide-binding</keyword>
<evidence type="ECO:0000256" key="6">
    <source>
        <dbReference type="PROSITE-ProRule" id="PRU10141"/>
    </source>
</evidence>